<keyword evidence="2" id="KW-1185">Reference proteome</keyword>
<organism evidence="1">
    <name type="scientific">Oikopleura dioica</name>
    <name type="common">Tunicate</name>
    <dbReference type="NCBI Taxonomy" id="34765"/>
    <lineage>
        <taxon>Eukaryota</taxon>
        <taxon>Metazoa</taxon>
        <taxon>Chordata</taxon>
        <taxon>Tunicata</taxon>
        <taxon>Appendicularia</taxon>
        <taxon>Copelata</taxon>
        <taxon>Oikopleuridae</taxon>
        <taxon>Oikopleura</taxon>
    </lineage>
</organism>
<dbReference type="Proteomes" id="UP000001307">
    <property type="component" value="Unassembled WGS sequence"/>
</dbReference>
<dbReference type="InParanoid" id="E4XV31"/>
<protein>
    <submittedName>
        <fullName evidence="1">Uncharacterized protein</fullName>
    </submittedName>
</protein>
<gene>
    <name evidence="1" type="ORF">GSOID_T00005356001</name>
</gene>
<evidence type="ECO:0000313" key="2">
    <source>
        <dbReference type="Proteomes" id="UP000001307"/>
    </source>
</evidence>
<dbReference type="EMBL" id="FN653198">
    <property type="protein sequence ID" value="CBY13562.1"/>
    <property type="molecule type" value="Genomic_DNA"/>
</dbReference>
<proteinExistence type="predicted"/>
<sequence>MATLHSSFLLLNRRFCIPTKDLSLHLITWALTCSTINFVVKLQFFHHGDNCRLFVCYIILVENSNQISIRKSQLLNNIDGFAWNAFDIKFTVVNSIEDVLFKLFEN</sequence>
<dbReference type="AlphaFoldDB" id="E4XV31"/>
<name>E4XV31_OIKDI</name>
<evidence type="ECO:0000313" key="1">
    <source>
        <dbReference type="EMBL" id="CBY13562.1"/>
    </source>
</evidence>
<accession>E4XV31</accession>
<reference evidence="1" key="1">
    <citation type="journal article" date="2010" name="Science">
        <title>Plasticity of animal genome architecture unmasked by rapid evolution of a pelagic tunicate.</title>
        <authorList>
            <person name="Denoeud F."/>
            <person name="Henriet S."/>
            <person name="Mungpakdee S."/>
            <person name="Aury J.M."/>
            <person name="Da Silva C."/>
            <person name="Brinkmann H."/>
            <person name="Mikhaleva J."/>
            <person name="Olsen L.C."/>
            <person name="Jubin C."/>
            <person name="Canestro C."/>
            <person name="Bouquet J.M."/>
            <person name="Danks G."/>
            <person name="Poulain J."/>
            <person name="Campsteijn C."/>
            <person name="Adamski M."/>
            <person name="Cross I."/>
            <person name="Yadetie F."/>
            <person name="Muffato M."/>
            <person name="Louis A."/>
            <person name="Butcher S."/>
            <person name="Tsagkogeorga G."/>
            <person name="Konrad A."/>
            <person name="Singh S."/>
            <person name="Jensen M.F."/>
            <person name="Cong E.H."/>
            <person name="Eikeseth-Otteraa H."/>
            <person name="Noel B."/>
            <person name="Anthouard V."/>
            <person name="Porcel B.M."/>
            <person name="Kachouri-Lafond R."/>
            <person name="Nishino A."/>
            <person name="Ugolini M."/>
            <person name="Chourrout P."/>
            <person name="Nishida H."/>
            <person name="Aasland R."/>
            <person name="Huzurbazar S."/>
            <person name="Westhof E."/>
            <person name="Delsuc F."/>
            <person name="Lehrach H."/>
            <person name="Reinhardt R."/>
            <person name="Weissenbach J."/>
            <person name="Roy S.W."/>
            <person name="Artiguenave F."/>
            <person name="Postlethwait J.H."/>
            <person name="Manak J.R."/>
            <person name="Thompson E.M."/>
            <person name="Jaillon O."/>
            <person name="Du Pasquier L."/>
            <person name="Boudinot P."/>
            <person name="Liberles D.A."/>
            <person name="Volff J.N."/>
            <person name="Philippe H."/>
            <person name="Lenhard B."/>
            <person name="Roest Crollius H."/>
            <person name="Wincker P."/>
            <person name="Chourrout D."/>
        </authorList>
    </citation>
    <scope>NUCLEOTIDE SEQUENCE [LARGE SCALE GENOMIC DNA]</scope>
</reference>